<keyword evidence="3" id="KW-1185">Reference proteome</keyword>
<proteinExistence type="predicted"/>
<feature type="region of interest" description="Disordered" evidence="1">
    <location>
        <begin position="2105"/>
        <end position="2148"/>
    </location>
</feature>
<feature type="compositionally biased region" description="Gly residues" evidence="1">
    <location>
        <begin position="1111"/>
        <end position="1123"/>
    </location>
</feature>
<feature type="region of interest" description="Disordered" evidence="1">
    <location>
        <begin position="3644"/>
        <end position="3672"/>
    </location>
</feature>
<name>A0AAD3DDE3_9CHLO</name>
<gene>
    <name evidence="2" type="ORF">Agub_g261</name>
</gene>
<feature type="region of interest" description="Disordered" evidence="1">
    <location>
        <begin position="1969"/>
        <end position="2042"/>
    </location>
</feature>
<feature type="region of interest" description="Disordered" evidence="1">
    <location>
        <begin position="1413"/>
        <end position="1517"/>
    </location>
</feature>
<feature type="compositionally biased region" description="Gly residues" evidence="1">
    <location>
        <begin position="3375"/>
        <end position="3385"/>
    </location>
</feature>
<feature type="compositionally biased region" description="Low complexity" evidence="1">
    <location>
        <begin position="2019"/>
        <end position="2036"/>
    </location>
</feature>
<feature type="region of interest" description="Disordered" evidence="1">
    <location>
        <begin position="4331"/>
        <end position="4378"/>
    </location>
</feature>
<dbReference type="Proteomes" id="UP001054857">
    <property type="component" value="Unassembled WGS sequence"/>
</dbReference>
<evidence type="ECO:0000256" key="1">
    <source>
        <dbReference type="SAM" id="MobiDB-lite"/>
    </source>
</evidence>
<feature type="compositionally biased region" description="Low complexity" evidence="1">
    <location>
        <begin position="3362"/>
        <end position="3374"/>
    </location>
</feature>
<feature type="compositionally biased region" description="Low complexity" evidence="1">
    <location>
        <begin position="1504"/>
        <end position="1517"/>
    </location>
</feature>
<feature type="compositionally biased region" description="Low complexity" evidence="1">
    <location>
        <begin position="1364"/>
        <end position="1390"/>
    </location>
</feature>
<feature type="compositionally biased region" description="Low complexity" evidence="1">
    <location>
        <begin position="2118"/>
        <end position="2148"/>
    </location>
</feature>
<feature type="region of interest" description="Disordered" evidence="1">
    <location>
        <begin position="3785"/>
        <end position="3852"/>
    </location>
</feature>
<feature type="compositionally biased region" description="Basic residues" evidence="1">
    <location>
        <begin position="841"/>
        <end position="854"/>
    </location>
</feature>
<feature type="region of interest" description="Disordered" evidence="1">
    <location>
        <begin position="811"/>
        <end position="891"/>
    </location>
</feature>
<feature type="compositionally biased region" description="Basic and acidic residues" evidence="1">
    <location>
        <begin position="34"/>
        <end position="43"/>
    </location>
</feature>
<feature type="compositionally biased region" description="Low complexity" evidence="1">
    <location>
        <begin position="1124"/>
        <end position="1135"/>
    </location>
</feature>
<feature type="region of interest" description="Disordered" evidence="1">
    <location>
        <begin position="1109"/>
        <end position="1135"/>
    </location>
</feature>
<feature type="compositionally biased region" description="Polar residues" evidence="1">
    <location>
        <begin position="4173"/>
        <end position="4193"/>
    </location>
</feature>
<feature type="region of interest" description="Disordered" evidence="1">
    <location>
        <begin position="3570"/>
        <end position="3618"/>
    </location>
</feature>
<feature type="compositionally biased region" description="Low complexity" evidence="1">
    <location>
        <begin position="3405"/>
        <end position="3422"/>
    </location>
</feature>
<feature type="region of interest" description="Disordered" evidence="1">
    <location>
        <begin position="1654"/>
        <end position="1693"/>
    </location>
</feature>
<feature type="compositionally biased region" description="Pro residues" evidence="1">
    <location>
        <begin position="4264"/>
        <end position="4274"/>
    </location>
</feature>
<dbReference type="PANTHER" id="PTHR24216">
    <property type="entry name" value="PAXILLIN-RELATED"/>
    <property type="match status" value="1"/>
</dbReference>
<feature type="compositionally biased region" description="Low complexity" evidence="1">
    <location>
        <begin position="3096"/>
        <end position="3108"/>
    </location>
</feature>
<feature type="region of interest" description="Disordered" evidence="1">
    <location>
        <begin position="2752"/>
        <end position="2778"/>
    </location>
</feature>
<feature type="compositionally biased region" description="Low complexity" evidence="1">
    <location>
        <begin position="3291"/>
        <end position="3334"/>
    </location>
</feature>
<feature type="region of interest" description="Disordered" evidence="1">
    <location>
        <begin position="1699"/>
        <end position="1718"/>
    </location>
</feature>
<feature type="compositionally biased region" description="Basic residues" evidence="1">
    <location>
        <begin position="3135"/>
        <end position="3150"/>
    </location>
</feature>
<feature type="region of interest" description="Disordered" evidence="1">
    <location>
        <begin position="1364"/>
        <end position="1394"/>
    </location>
</feature>
<feature type="compositionally biased region" description="Polar residues" evidence="1">
    <location>
        <begin position="1784"/>
        <end position="1795"/>
    </location>
</feature>
<feature type="compositionally biased region" description="Gly residues" evidence="1">
    <location>
        <begin position="1702"/>
        <end position="1715"/>
    </location>
</feature>
<feature type="compositionally biased region" description="Low complexity" evidence="1">
    <location>
        <begin position="4083"/>
        <end position="4095"/>
    </location>
</feature>
<feature type="compositionally biased region" description="Gly residues" evidence="1">
    <location>
        <begin position="2469"/>
        <end position="2484"/>
    </location>
</feature>
<feature type="compositionally biased region" description="Gly residues" evidence="1">
    <location>
        <begin position="760"/>
        <end position="794"/>
    </location>
</feature>
<feature type="compositionally biased region" description="Low complexity" evidence="1">
    <location>
        <begin position="2595"/>
        <end position="2632"/>
    </location>
</feature>
<feature type="compositionally biased region" description="Polar residues" evidence="1">
    <location>
        <begin position="1420"/>
        <end position="1432"/>
    </location>
</feature>
<feature type="region of interest" description="Disordered" evidence="1">
    <location>
        <begin position="2502"/>
        <end position="2641"/>
    </location>
</feature>
<feature type="region of interest" description="Disordered" evidence="1">
    <location>
        <begin position="1784"/>
        <end position="1828"/>
    </location>
</feature>
<accession>A0AAD3DDE3</accession>
<feature type="region of interest" description="Disordered" evidence="1">
    <location>
        <begin position="2417"/>
        <end position="2484"/>
    </location>
</feature>
<evidence type="ECO:0000313" key="2">
    <source>
        <dbReference type="EMBL" id="GFR39776.1"/>
    </source>
</evidence>
<feature type="region of interest" description="Disordered" evidence="1">
    <location>
        <begin position="4054"/>
        <end position="4106"/>
    </location>
</feature>
<feature type="compositionally biased region" description="Basic and acidic residues" evidence="1">
    <location>
        <begin position="1678"/>
        <end position="1687"/>
    </location>
</feature>
<feature type="region of interest" description="Disordered" evidence="1">
    <location>
        <begin position="2265"/>
        <end position="2310"/>
    </location>
</feature>
<comment type="caution">
    <text evidence="2">The sequence shown here is derived from an EMBL/GenBank/DDBJ whole genome shotgun (WGS) entry which is preliminary data.</text>
</comment>
<feature type="region of interest" description="Disordered" evidence="1">
    <location>
        <begin position="3251"/>
        <end position="3341"/>
    </location>
</feature>
<dbReference type="PANTHER" id="PTHR24216:SF65">
    <property type="entry name" value="PAXILLIN-LIKE PROTEIN 1"/>
    <property type="match status" value="1"/>
</dbReference>
<feature type="compositionally biased region" description="Low complexity" evidence="1">
    <location>
        <begin position="4204"/>
        <end position="4213"/>
    </location>
</feature>
<feature type="compositionally biased region" description="Low complexity" evidence="1">
    <location>
        <begin position="2575"/>
        <end position="2587"/>
    </location>
</feature>
<feature type="compositionally biased region" description="Low complexity" evidence="1">
    <location>
        <begin position="2443"/>
        <end position="2452"/>
    </location>
</feature>
<feature type="compositionally biased region" description="Acidic residues" evidence="1">
    <location>
        <begin position="1995"/>
        <end position="2005"/>
    </location>
</feature>
<evidence type="ECO:0000313" key="3">
    <source>
        <dbReference type="Proteomes" id="UP001054857"/>
    </source>
</evidence>
<feature type="compositionally biased region" description="Basic and acidic residues" evidence="1">
    <location>
        <begin position="2516"/>
        <end position="2532"/>
    </location>
</feature>
<feature type="region of interest" description="Disordered" evidence="1">
    <location>
        <begin position="34"/>
        <end position="67"/>
    </location>
</feature>
<feature type="compositionally biased region" description="Low complexity" evidence="1">
    <location>
        <begin position="2275"/>
        <end position="2290"/>
    </location>
</feature>
<feature type="region of interest" description="Disordered" evidence="1">
    <location>
        <begin position="3075"/>
        <end position="3111"/>
    </location>
</feature>
<feature type="compositionally biased region" description="Low complexity" evidence="1">
    <location>
        <begin position="2920"/>
        <end position="2930"/>
    </location>
</feature>
<feature type="region of interest" description="Disordered" evidence="1">
    <location>
        <begin position="3362"/>
        <end position="3422"/>
    </location>
</feature>
<feature type="region of interest" description="Disordered" evidence="1">
    <location>
        <begin position="4119"/>
        <end position="4311"/>
    </location>
</feature>
<organism evidence="2 3">
    <name type="scientific">Astrephomene gubernaculifera</name>
    <dbReference type="NCBI Taxonomy" id="47775"/>
    <lineage>
        <taxon>Eukaryota</taxon>
        <taxon>Viridiplantae</taxon>
        <taxon>Chlorophyta</taxon>
        <taxon>core chlorophytes</taxon>
        <taxon>Chlorophyceae</taxon>
        <taxon>CS clade</taxon>
        <taxon>Chlamydomonadales</taxon>
        <taxon>Astrephomenaceae</taxon>
        <taxon>Astrephomene</taxon>
    </lineage>
</organism>
<feature type="compositionally biased region" description="Low complexity" evidence="1">
    <location>
        <begin position="2544"/>
        <end position="2566"/>
    </location>
</feature>
<feature type="compositionally biased region" description="Acidic residues" evidence="1">
    <location>
        <begin position="2105"/>
        <end position="2114"/>
    </location>
</feature>
<dbReference type="EMBL" id="BMAR01000001">
    <property type="protein sequence ID" value="GFR39776.1"/>
    <property type="molecule type" value="Genomic_DNA"/>
</dbReference>
<feature type="compositionally biased region" description="Pro residues" evidence="1">
    <location>
        <begin position="2453"/>
        <end position="2462"/>
    </location>
</feature>
<feature type="compositionally biased region" description="Basic and acidic residues" evidence="1">
    <location>
        <begin position="3268"/>
        <end position="3283"/>
    </location>
</feature>
<feature type="compositionally biased region" description="Gly residues" evidence="1">
    <location>
        <begin position="3798"/>
        <end position="3808"/>
    </location>
</feature>
<feature type="compositionally biased region" description="Low complexity" evidence="1">
    <location>
        <begin position="4358"/>
        <end position="4367"/>
    </location>
</feature>
<feature type="region of interest" description="Disordered" evidence="1">
    <location>
        <begin position="755"/>
        <end position="797"/>
    </location>
</feature>
<feature type="region of interest" description="Disordered" evidence="1">
    <location>
        <begin position="2905"/>
        <end position="2959"/>
    </location>
</feature>
<feature type="region of interest" description="Disordered" evidence="1">
    <location>
        <begin position="98"/>
        <end position="161"/>
    </location>
</feature>
<feature type="compositionally biased region" description="Low complexity" evidence="1">
    <location>
        <begin position="98"/>
        <end position="127"/>
    </location>
</feature>
<feature type="region of interest" description="Disordered" evidence="1">
    <location>
        <begin position="3131"/>
        <end position="3159"/>
    </location>
</feature>
<feature type="compositionally biased region" description="Low complexity" evidence="1">
    <location>
        <begin position="4241"/>
        <end position="4263"/>
    </location>
</feature>
<feature type="compositionally biased region" description="Acidic residues" evidence="1">
    <location>
        <begin position="1882"/>
        <end position="1911"/>
    </location>
</feature>
<feature type="compositionally biased region" description="Basic residues" evidence="1">
    <location>
        <begin position="2421"/>
        <end position="2437"/>
    </location>
</feature>
<sequence>MGEEVPLSAIDDSLRHFKALSEALDERLRKREQQAKWDTELFRKAPTAASPSPPYSPAASGTAGLPLTDEDSALDAVTAALFGARARLQQVQAMADDARSAAAQQTHPQTQAQAHAQAQAQAQAQAPDGGRVRFRSINEESSPTLAQRRHNGGGTRPSVLVGPQPPVVPLPARGSQLNNANAAAAADYTSLLRSSLNSPGVTSSGADLGAMSPSSASPKARLSFTAMGTTSPLGGPVAAGSYSGGWSPASSGMAMQRSVTTTTTGSAPNGGAVLAGQVQYRALLAAAQAASRNGGARSRAFHAEMAEIDAEIDAYVGNYKFEQYAPDAALAVQTAWRARRARVFFNRYNAVRRKHLRRQLALAFGPLKQLVLAVLHSRRRMLRRAFEEWRDWVWLGNELFLRLVTKLRASIGSIKEHATPQQLWQLCTAPGGDPWAAKLTLGALVANVLLRQMPTRTLALYLAAWRRAVAKQVDKRQAAGEVLRRMERSRFWEYVRLLFRFWFRWSVIRVSERLQIAPPIFRPRIPEWDAWLFKHTRSRELQSRIVLLHKGFRVRHFFEFWLFFIRRNKRMRQAWFSTAAHHIEAILRNSINAFKANAAEARRLRRIKRTVFDGILYITRRNKTVRRIAKEVHEISRKARLRLSLRRLREWSRANRLLFTAASIQILARRASCLIPAYAMLEDYVHMWFMWCWCTWRDFTLGRLRMRCLLGLHLSRANTVYLEVAFKALRKWAELQRSERARYALQQMRVPPEHLLNWGPGAGGGGRNGPAGGGGGGAGGGEGAGEGGGDGAGGDAAAAVEDSGDIFATDVSAEDSGQEQPQREPSQEQPQQPQQPQQQHGKQHDRHHLHHPRRTAQQGPQAEHSGGSPRPGAGGVSAEASAAGVTGTEEDEQGDYELFVSLADYPLPPGGSWRSPLDKHEIMRRAAVIQAAEASPPPAVVPPPRISYAGTIGLAGGVSGGAVGAGGGGVSGLQLGSPGDAAATGISLGKMQEMLQQLVELDGPFHLEPGERHVLLSVVRHREVSGTQRSWVDVEHSVSEIFLSQGRRDPGLWQRLVGLLVCGVPHPDHPGAHLVDQGRLPLARQAAGIRRIMHLARQNLRIEPAAAAGASGAGAGTGTGGGSAPNSSSSVVIPAAPLSPSRRRGIILGEEQEETMLLHRLCEAEDYLDTCLHVLLGIGGGETMLLRRAMGSRVPRGTLLGDALVTLFQPALRCDLLTAAAELRHRTNRDRVITLGVDLADKARTYAAHRPEFTLTKHDPRGGNAGANNTAAARAAAAAAAIAARLTGGPAAAAAGASLEHGVAPLVQAALAPTPSHQPPSSSIASRIAALDDDEDMDALRARRRAAAQAQAEAAAVAAKAAAASGSPSPASPAPAETPSLLASRSPSPSRRWKTLSLSKSAVIRMEMLTGRPIVPTAASPPSTGNKSTLSSPLHEPPPTARASGSGVAPTPKRGGFASLASRIMRSPTTTSPTRGGRAIAFMESGMVSPVSGSATPDGHRAPSRAGASPSRRGSLRSMTSFASNVWARVSASQSSRTTLADGGSFSFINGHVGGGDAATALSDVSDPEGRPITPQEKKQPTLVKNFLHLTPPGFLSAGKVLNPANFPWPREVPSQDQVQMKSDFILRATLPNLAAMPQLPDIVFGPLGDPPGSQMGLEPWNAGPWAGMGGDGTQDASPEHSLRSHPSDASLRGAGAIAEGGAAGAGGSPAGGDAAGDQGASAFASVGGQAAALAAAAGSTAVAHSLSGGPADKALELQNPPQRLSMRSTVSFSGRAFQLRGATSISGRGLSNDNSSLPSPSPPKKQPSMLGRRSLYGPTASSGANSGMDREALAAAVAVRKERRTQALLHHLLGYDVLFDGVVHSGTVGVDPSQHLPGLLEGDEDMDDEDEDEDEGEDGLSLGDGDEEEESRSRRNVAAELLGFAISEERHKKKVQKAGPRVIGRAASGGLARVFGMFGVGRSSIDGEIGSDLDTPSFRMSPQSGEGGTFGSATDDDDDDEDDATGSSMPTPPDRAGGRNSSSSMISNRSSLGSRSSRRPPFKVTAQQLNIFMGGHLRRGTGALRTLPLRPRRFSGAGFRGLQLTADGIWVTPYGIQVIREVPEDEAEEEEEGGKDGTTATAAATAGGNGGSASADAAGTAAQSEASTGIVRRTKTVVVREIVQTVPFEEQYDFHKSLWLPPERRTNMLDGYDLAAELKAGTAGELLPAHLRRYMTPPIESPFLTELEHELARTRAQARRKSNVSTAERQRAWSRLSRGASVISRGSYGGSSGGVRPLSDGSGAGPSSPSRRHRRSSTSPPSRYGRNRYPIADSAFLSDSDDDGAASKVEEAPAPYMDDLFDDDYVHISAAAAAARRASDGVAHGLPAWTNSKSLRTLALEAAAEGHTYGLDATQLPNAEEISALLSGMFWGGGSLRSSPRARRVRARSRPRKRGNLRTGEQQLVDPLLQMPLPPPPPPPLARRRGPEGAGGASEEGGYGGFGVGVEEEQELQQLRQHSLLQPRPQGPDQPPAWMHEDETRKESKRGREGAPARAQAANDGVQLQPQLQQQQQQQDAEAAPLLQLSAVSLTTGEQQSSAQSSLQEPQPQPQQPPQLQVALQVEAGGAAAGEGAEAGVEQEASLSSAVQAEGAEGGGQGPSAAAVGVEAVNVGDAAGVLVEAEKRDLLQMPSAERETGAAVAAAAAAAAAEAGADATGFGMVDAEAEVHAAVDADEMADAAEADAATAAAREPSLDVTVAEEGSLEVTEAADGAHQAGQLQAPDAQTSSPPASEAADTSVAIAATSSDPFDLPAFETSLVSVPSTDAPDLALAAATASPQRVAPPSLNDASTNSPAAVTVAATVAIAMPPDAVATAGDTHAGLPPTPTLAPTSNWASSIAATSAPGAAGSLPAAGPNDVSAAAGAYGSCPYDDEDDEVQSEPSVSPSECSDGGGLRAEATLGSLGGRSAGGSYEQQREQQELELLRDEGVRRQLELLRAMWTSDPYSARPGVDPILRTSAHVTQQNMAAAAAIAAAAAAAPPPAAHGTDAAVAHEPVRIGAGLARALAEAEAEQWSLYDRAVEHVAREFARAMQQQVHGDDDVSGGGADQGRHGDAAAAASGPGASPSMHRRFLSAGRHSYHWHVSMSGAAAAGHHPHHSHVHLQPHQHRPTATPLTGHANRGLLDALEEALAVSLDPTALTGLSLEEYDYYLGQLVRRLVVAPAASKYMFWKKVQTVQQLRQKLLEDRAMADQLRGIAWNSAFNARSMIPTGTDPVSGRVGPFAREQVTHAEAKRRKREAERRKAHRALLRIQRGGPSSATARGAATAPAGEVQQQGGKGAAAGQPEQQQQQPSGELREELSLAPRLSGPAGEISDGSLAQLRRSQQQQAARRGAGGGAGGGLVGRRAAWEPLISPTSDPTVDGGAAAAGGMQQEPSSVPSQAQLLLQQLPPPQQPHAVEEQIVRPAMLQTKHSGVPVKASAREVRPKKLQIRHRRRPPIVTAAAVEAYKAFRDMLASEHPNASDKLADVHLQAYPSRTASTASGPGFSRFAGRGVGARIRGDIQVPEDRNTKSEERARAVWEAAVRVATSREREKESRSLQSAGLGGTSMKEPRGLVGTTPGSATLMTPSSLGGGGFMSPMSSSIPRTGPLTALQALLAQQAGSPQLRQMSASPQLQPPGSAAASSSGVPARASAAGSRLAADAAGLEAPTTEAAAADAAAAAAASAPGGKPRRQPVPQYMHSTASTAARAAGIAAAARAAGLNPRGVAGGAAAAAAAAAAGGWFLTESPADFAAAAAAAARRDTSLPSDQENAGASGGDDIGYGMGLVSDASEDVDDAAQPELPPGSEAAARLEERRRRRQQQQRPRLTAGKLQIALARRAALRAELEARGELLELDEMDVDELEEEAEMVDRLVEASIRVYGAVLAQRQAVHDGAFVPGGSAIVMPGEGLVMPGRGRALGWVQPGPHALGRTDAMVLIPEDPWVTPVSGTLLPSPRRMPPPPAPAPAMLVAPTAAGRGAAAANRLASGRSALMRGELLPVGMARTDAEMHLPTPGGQLKPVGLPVSAPLAPLAGPKPSHAAVLQPGNVRFPGPAGTNTGSSSIHHASSGAGPLRSSVPGHLHGVAHPLQPLVVSGAGSGMGAPEDLRIVGSSSASRLPPPPPLPGRQLPPVDLSAHLGHHPTSPLLRPGSSTPSSQCATPTTPMSSLGNPETSTPPLPPTAAASQPPSRARLDPLPNPPRPRSAEAPSPLVPPRAKPSSAGAAVSGSAASSNNPSRGNSPQPPLGPPHSGMPPSSAPQMEWVRSPNGISGLPGIGGFIGATAAPGSAPTAGTGLGLTGTMGYSPPYPLQSLPASRQGLPASFRMGSGRGGGRAASGSPSRLRSMGTASAEGKEV</sequence>
<feature type="compositionally biased region" description="Basic and acidic residues" evidence="1">
    <location>
        <begin position="3571"/>
        <end position="3580"/>
    </location>
</feature>
<reference evidence="2 3" key="1">
    <citation type="journal article" date="2021" name="Sci. Rep.">
        <title>Genome sequencing of the multicellular alga Astrephomene provides insights into convergent evolution of germ-soma differentiation.</title>
        <authorList>
            <person name="Yamashita S."/>
            <person name="Yamamoto K."/>
            <person name="Matsuzaki R."/>
            <person name="Suzuki S."/>
            <person name="Yamaguchi H."/>
            <person name="Hirooka S."/>
            <person name="Minakuchi Y."/>
            <person name="Miyagishima S."/>
            <person name="Kawachi M."/>
            <person name="Toyoda A."/>
            <person name="Nozaki H."/>
        </authorList>
    </citation>
    <scope>NUCLEOTIDE SEQUENCE [LARGE SCALE GENOMIC DNA]</scope>
    <source>
        <strain evidence="2 3">NIES-4017</strain>
    </source>
</reference>
<feature type="compositionally biased region" description="Low complexity" evidence="1">
    <location>
        <begin position="876"/>
        <end position="887"/>
    </location>
</feature>
<feature type="region of interest" description="Disordered" evidence="1">
    <location>
        <begin position="1871"/>
        <end position="1915"/>
    </location>
</feature>
<protein>
    <submittedName>
        <fullName evidence="2">Uncharacterized protein</fullName>
    </submittedName>
</protein>
<feature type="compositionally biased region" description="Low complexity" evidence="1">
    <location>
        <begin position="827"/>
        <end position="839"/>
    </location>
</feature>